<dbReference type="Pfam" id="PF01588">
    <property type="entry name" value="tRNA_bind"/>
    <property type="match status" value="1"/>
</dbReference>
<keyword evidence="4 10" id="KW-0547">Nucleotide-binding</keyword>
<dbReference type="Pfam" id="PF00579">
    <property type="entry name" value="tRNA-synt_1b"/>
    <property type="match status" value="1"/>
</dbReference>
<protein>
    <submittedName>
        <fullName evidence="13">Tyrosine--tRNA ligase, cytoplasmic-like</fullName>
    </submittedName>
</protein>
<dbReference type="PANTHER" id="PTHR11586:SF43">
    <property type="entry name" value="TYROSINE--TRNA LIGASE, CYTOPLASMIC"/>
    <property type="match status" value="1"/>
</dbReference>
<dbReference type="KEGG" id="osn:115228372"/>
<evidence type="ECO:0000256" key="4">
    <source>
        <dbReference type="ARBA" id="ARBA00022741"/>
    </source>
</evidence>
<gene>
    <name evidence="13" type="primary">LOC115228372</name>
</gene>
<keyword evidence="2 9" id="KW-0820">tRNA-binding</keyword>
<keyword evidence="1" id="KW-0963">Cytoplasm</keyword>
<sequence>MVDDVKAQLRYIEDYNELESRRREESTMESLNKASKCKARFSQPEYLEMKKKVKKWRQENEDQVRNKESNETALAALGRVILTTNRNYVIDMFKMTTLVTQHDARKAGSEVVKQVDHPLLGGLLYPCLQALDEEYLKVDAQFGGVDQRKIFTFAEKYLPQLGYAKRAHLMNPMGHYFPLIVVPGLTGGKMSASDIDSKIDFLDPPKVVQNKIRKAFCMPGSLEDNGVLAFLKMVVFPILDFKSVKVFFVESPELGTVEYLSYEQVEEDFLSLKLHPADVKAALSREINYLLAPILKAFESPKMQKIVTSAYPGDNKARVVTPTVESVVSDPTVCDFRVGKIISVKKNADSLFVERVDVGGGRILTICSSLVNSCTEEELSGNNFVFLVNLKPANLRGIMSEGMIMCAKVCGDVGRVEPLIVPEQSQAGDVVYFDGFPPQTNQVQLNAKKKVLPRILTKQEKVNLGNTIAHELFHILGFRHVEATEGNCTNDCLMNPVNLIEITKYNNSDYLNSTERYMFEGNTVGECEFLEDGYAYTKEVCNELELTVCEFGFVLIVIL</sequence>
<dbReference type="Gene3D" id="2.40.50.140">
    <property type="entry name" value="Nucleic acid-binding proteins"/>
    <property type="match status" value="1"/>
</dbReference>
<feature type="domain" description="TRNA-binding" evidence="11">
    <location>
        <begin position="330"/>
        <end position="432"/>
    </location>
</feature>
<dbReference type="GO" id="GO:0006418">
    <property type="term" value="P:tRNA aminoacylation for protein translation"/>
    <property type="evidence" value="ECO:0007669"/>
    <property type="project" value="InterPro"/>
</dbReference>
<dbReference type="GO" id="GO:0004831">
    <property type="term" value="F:tyrosine-tRNA ligase activity"/>
    <property type="evidence" value="ECO:0007669"/>
    <property type="project" value="TreeGrafter"/>
</dbReference>
<keyword evidence="8 10" id="KW-0030">Aminoacyl-tRNA synthetase</keyword>
<evidence type="ECO:0000256" key="10">
    <source>
        <dbReference type="RuleBase" id="RU363036"/>
    </source>
</evidence>
<keyword evidence="6 9" id="KW-0694">RNA-binding</keyword>
<dbReference type="RefSeq" id="XP_029654830.1">
    <property type="nucleotide sequence ID" value="XM_029798970.1"/>
</dbReference>
<evidence type="ECO:0000313" key="13">
    <source>
        <dbReference type="RefSeq" id="XP_029654830.1"/>
    </source>
</evidence>
<dbReference type="PROSITE" id="PS50886">
    <property type="entry name" value="TRBD"/>
    <property type="match status" value="1"/>
</dbReference>
<evidence type="ECO:0000256" key="5">
    <source>
        <dbReference type="ARBA" id="ARBA00022840"/>
    </source>
</evidence>
<name>A0A6P7TY44_9MOLL</name>
<evidence type="ECO:0000256" key="8">
    <source>
        <dbReference type="ARBA" id="ARBA00023146"/>
    </source>
</evidence>
<keyword evidence="12" id="KW-1185">Reference proteome</keyword>
<dbReference type="SUPFAM" id="SSF55486">
    <property type="entry name" value="Metalloproteases ('zincins'), catalytic domain"/>
    <property type="match status" value="1"/>
</dbReference>
<evidence type="ECO:0000256" key="6">
    <source>
        <dbReference type="ARBA" id="ARBA00022884"/>
    </source>
</evidence>
<evidence type="ECO:0000256" key="9">
    <source>
        <dbReference type="PROSITE-ProRule" id="PRU00209"/>
    </source>
</evidence>
<dbReference type="SUPFAM" id="SSF52374">
    <property type="entry name" value="Nucleotidylyl transferase"/>
    <property type="match status" value="1"/>
</dbReference>
<dbReference type="InterPro" id="IPR012340">
    <property type="entry name" value="NA-bd_OB-fold"/>
</dbReference>
<dbReference type="InterPro" id="IPR002305">
    <property type="entry name" value="aa-tRNA-synth_Ic"/>
</dbReference>
<dbReference type="InterPro" id="IPR002547">
    <property type="entry name" value="tRNA-bd_dom"/>
</dbReference>
<dbReference type="SUPFAM" id="SSF50249">
    <property type="entry name" value="Nucleic acid-binding proteins"/>
    <property type="match status" value="1"/>
</dbReference>
<dbReference type="PANTHER" id="PTHR11586">
    <property type="entry name" value="TRNA-AMINOACYLATION COFACTOR ARC1 FAMILY MEMBER"/>
    <property type="match status" value="1"/>
</dbReference>
<organism evidence="12 13">
    <name type="scientific">Octopus sinensis</name>
    <name type="common">East Asian common octopus</name>
    <dbReference type="NCBI Taxonomy" id="2607531"/>
    <lineage>
        <taxon>Eukaryota</taxon>
        <taxon>Metazoa</taxon>
        <taxon>Spiralia</taxon>
        <taxon>Lophotrochozoa</taxon>
        <taxon>Mollusca</taxon>
        <taxon>Cephalopoda</taxon>
        <taxon>Coleoidea</taxon>
        <taxon>Octopodiformes</taxon>
        <taxon>Octopoda</taxon>
        <taxon>Incirrata</taxon>
        <taxon>Octopodidae</taxon>
        <taxon>Octopus</taxon>
    </lineage>
</organism>
<keyword evidence="7 10" id="KW-0648">Protein biosynthesis</keyword>
<dbReference type="Gene3D" id="3.40.50.620">
    <property type="entry name" value="HUPs"/>
    <property type="match status" value="1"/>
</dbReference>
<dbReference type="GO" id="GO:0005669">
    <property type="term" value="C:transcription factor TFIID complex"/>
    <property type="evidence" value="ECO:0007669"/>
    <property type="project" value="InterPro"/>
</dbReference>
<dbReference type="GO" id="GO:0005524">
    <property type="term" value="F:ATP binding"/>
    <property type="evidence" value="ECO:0007669"/>
    <property type="project" value="UniProtKB-KW"/>
</dbReference>
<evidence type="ECO:0000256" key="3">
    <source>
        <dbReference type="ARBA" id="ARBA00022598"/>
    </source>
</evidence>
<keyword evidence="5 10" id="KW-0067">ATP-binding</keyword>
<dbReference type="GO" id="GO:0006352">
    <property type="term" value="P:DNA-templated transcription initiation"/>
    <property type="evidence" value="ECO:0007669"/>
    <property type="project" value="InterPro"/>
</dbReference>
<keyword evidence="3 10" id="KW-0436">Ligase</keyword>
<evidence type="ECO:0000259" key="11">
    <source>
        <dbReference type="PROSITE" id="PS50886"/>
    </source>
</evidence>
<dbReference type="Proteomes" id="UP000515154">
    <property type="component" value="Unplaced"/>
</dbReference>
<reference evidence="13" key="1">
    <citation type="submission" date="2025-08" db="UniProtKB">
        <authorList>
            <consortium name="RefSeq"/>
        </authorList>
    </citation>
    <scope>IDENTIFICATION</scope>
</reference>
<dbReference type="InterPro" id="IPR014729">
    <property type="entry name" value="Rossmann-like_a/b/a_fold"/>
</dbReference>
<dbReference type="AlphaFoldDB" id="A0A6P7TY44"/>
<evidence type="ECO:0000313" key="12">
    <source>
        <dbReference type="Proteomes" id="UP000515154"/>
    </source>
</evidence>
<evidence type="ECO:0000256" key="2">
    <source>
        <dbReference type="ARBA" id="ARBA00022555"/>
    </source>
</evidence>
<accession>A0A6P7TY44</accession>
<comment type="similarity">
    <text evidence="10">Belongs to the class-I aminoacyl-tRNA synthetase family.</text>
</comment>
<dbReference type="InterPro" id="IPR051270">
    <property type="entry name" value="Tyrosine-tRNA_ligase_regulator"/>
</dbReference>
<evidence type="ECO:0000256" key="1">
    <source>
        <dbReference type="ARBA" id="ARBA00022490"/>
    </source>
</evidence>
<dbReference type="GO" id="GO:0000049">
    <property type="term" value="F:tRNA binding"/>
    <property type="evidence" value="ECO:0007669"/>
    <property type="project" value="UniProtKB-UniRule"/>
</dbReference>
<proteinExistence type="inferred from homology"/>
<evidence type="ECO:0000256" key="7">
    <source>
        <dbReference type="ARBA" id="ARBA00022917"/>
    </source>
</evidence>
<dbReference type="Gene3D" id="1.10.240.10">
    <property type="entry name" value="Tyrosyl-Transfer RNA Synthetase"/>
    <property type="match status" value="1"/>
</dbReference>